<dbReference type="GO" id="GO:0016788">
    <property type="term" value="F:hydrolase activity, acting on ester bonds"/>
    <property type="evidence" value="ECO:0007669"/>
    <property type="project" value="UniProtKB-ARBA"/>
</dbReference>
<gene>
    <name evidence="2" type="ORF">KMW28_15200</name>
</gene>
<sequence length="248" mass="28518">MKKIALFLSFSILFLLTNCSDKEEPIFTTLFDDNDTTQVVVDDGIPRKVMSFLALGDSYTIGASVSKEDRWTEQLKVALEDRRYTIEDDIVYVAQTGWTTSNLIDAINRSDLEENYDIVTLLIGVNNQFQRRDIRIFEEEYNELLTTAINFAGGTKNVIVLSIPDYGYTYTQPNFQITQEIDQYNNLKERITNNRGVKFYNITSTTRQVRERPELTASDGLHPSGELYGLWVNQIIDDVKDQLKEPPE</sequence>
<organism evidence="2 3">
    <name type="scientific">Flammeovirga yaeyamensis</name>
    <dbReference type="NCBI Taxonomy" id="367791"/>
    <lineage>
        <taxon>Bacteria</taxon>
        <taxon>Pseudomonadati</taxon>
        <taxon>Bacteroidota</taxon>
        <taxon>Cytophagia</taxon>
        <taxon>Cytophagales</taxon>
        <taxon>Flammeovirgaceae</taxon>
        <taxon>Flammeovirga</taxon>
    </lineage>
</organism>
<reference evidence="2 3" key="1">
    <citation type="submission" date="2021-05" db="EMBL/GenBank/DDBJ databases">
        <title>Comparative genomic studies on the polysaccharide-degrading batcterial strains of the Flammeovirga genus.</title>
        <authorList>
            <person name="Zewei F."/>
            <person name="Zheng Z."/>
            <person name="Yu L."/>
            <person name="Ruyue G."/>
            <person name="Yanhong M."/>
            <person name="Yuanyuan C."/>
            <person name="Jingyan G."/>
            <person name="Wenjun H."/>
        </authorList>
    </citation>
    <scope>NUCLEOTIDE SEQUENCE [LARGE SCALE GENOMIC DNA]</scope>
    <source>
        <strain evidence="2 3">NBRC:100898</strain>
    </source>
</reference>
<feature type="domain" description="SGNH hydrolase-type esterase" evidence="1">
    <location>
        <begin position="54"/>
        <end position="228"/>
    </location>
</feature>
<dbReference type="RefSeq" id="WP_169662582.1">
    <property type="nucleotide sequence ID" value="NZ_CP076132.1"/>
</dbReference>
<dbReference type="Proteomes" id="UP000678679">
    <property type="component" value="Chromosome 1"/>
</dbReference>
<keyword evidence="2" id="KW-0378">Hydrolase</keyword>
<dbReference type="InterPro" id="IPR013830">
    <property type="entry name" value="SGNH_hydro"/>
</dbReference>
<dbReference type="KEGG" id="fya:KMW28_15200"/>
<evidence type="ECO:0000259" key="1">
    <source>
        <dbReference type="Pfam" id="PF13472"/>
    </source>
</evidence>
<name>A0AAX1N4L7_9BACT</name>
<evidence type="ECO:0000313" key="2">
    <source>
        <dbReference type="EMBL" id="QWG00997.1"/>
    </source>
</evidence>
<dbReference type="SUPFAM" id="SSF52266">
    <property type="entry name" value="SGNH hydrolase"/>
    <property type="match status" value="1"/>
</dbReference>
<proteinExistence type="predicted"/>
<accession>A0AAX1N4L7</accession>
<dbReference type="Pfam" id="PF13472">
    <property type="entry name" value="Lipase_GDSL_2"/>
    <property type="match status" value="1"/>
</dbReference>
<dbReference type="CDD" id="cd01832">
    <property type="entry name" value="SGNH_hydrolase_like_1"/>
    <property type="match status" value="1"/>
</dbReference>
<evidence type="ECO:0000313" key="3">
    <source>
        <dbReference type="Proteomes" id="UP000678679"/>
    </source>
</evidence>
<dbReference type="Gene3D" id="3.40.50.1110">
    <property type="entry name" value="SGNH hydrolase"/>
    <property type="match status" value="1"/>
</dbReference>
<dbReference type="AlphaFoldDB" id="A0AAX1N4L7"/>
<dbReference type="EMBL" id="CP076132">
    <property type="protein sequence ID" value="QWG00997.1"/>
    <property type="molecule type" value="Genomic_DNA"/>
</dbReference>
<dbReference type="InterPro" id="IPR036514">
    <property type="entry name" value="SGNH_hydro_sf"/>
</dbReference>
<keyword evidence="3" id="KW-1185">Reference proteome</keyword>
<protein>
    <submittedName>
        <fullName evidence="2">SGNH/GDSL hydrolase family protein</fullName>
    </submittedName>
</protein>